<dbReference type="RefSeq" id="WP_089526112.1">
    <property type="nucleotide sequence ID" value="NZ_NMUQ01000003.1"/>
</dbReference>
<sequence length="79" mass="8889">MRNINELEHTARLHTVIEVVKEVLGDSVLTDEFILSLKELSFDELGQFVLRLVTTRTLDGAWNPLPPSEATPQQQLGFA</sequence>
<reference evidence="1 2" key="1">
    <citation type="submission" date="2017-07" db="EMBL/GenBank/DDBJ databases">
        <title>Paenibacillus herberti R33 genome sequencing and assembly.</title>
        <authorList>
            <person name="Su W."/>
        </authorList>
    </citation>
    <scope>NUCLEOTIDE SEQUENCE [LARGE SCALE GENOMIC DNA]</scope>
    <source>
        <strain evidence="1 2">R33</strain>
    </source>
</reference>
<dbReference type="AlphaFoldDB" id="A0A229NU19"/>
<keyword evidence="2" id="KW-1185">Reference proteome</keyword>
<evidence type="ECO:0000313" key="1">
    <source>
        <dbReference type="EMBL" id="OXM13406.1"/>
    </source>
</evidence>
<gene>
    <name evidence="1" type="ORF">CGZ75_20320</name>
</gene>
<protein>
    <submittedName>
        <fullName evidence="1">Uncharacterized protein</fullName>
    </submittedName>
</protein>
<dbReference type="Proteomes" id="UP000215145">
    <property type="component" value="Unassembled WGS sequence"/>
</dbReference>
<name>A0A229NU19_9BACL</name>
<comment type="caution">
    <text evidence="1">The sequence shown here is derived from an EMBL/GenBank/DDBJ whole genome shotgun (WGS) entry which is preliminary data.</text>
</comment>
<organism evidence="1 2">
    <name type="scientific">Paenibacillus herberti</name>
    <dbReference type="NCBI Taxonomy" id="1619309"/>
    <lineage>
        <taxon>Bacteria</taxon>
        <taxon>Bacillati</taxon>
        <taxon>Bacillota</taxon>
        <taxon>Bacilli</taxon>
        <taxon>Bacillales</taxon>
        <taxon>Paenibacillaceae</taxon>
        <taxon>Paenibacillus</taxon>
    </lineage>
</organism>
<dbReference type="EMBL" id="NMUQ01000003">
    <property type="protein sequence ID" value="OXM13406.1"/>
    <property type="molecule type" value="Genomic_DNA"/>
</dbReference>
<dbReference type="OrthoDB" id="2642733at2"/>
<proteinExistence type="predicted"/>
<evidence type="ECO:0000313" key="2">
    <source>
        <dbReference type="Proteomes" id="UP000215145"/>
    </source>
</evidence>
<accession>A0A229NU19</accession>